<comment type="similarity">
    <text evidence="1">Belongs to the TRAFAC class myosin-kinesin ATPase superfamily. Myosin family.</text>
</comment>
<dbReference type="Pfam" id="PF00063">
    <property type="entry name" value="Myosin_head"/>
    <property type="match status" value="1"/>
</dbReference>
<dbReference type="AlphaFoldDB" id="A0A1A8CEM5"/>
<accession>A0A1A8CEM5</accession>
<reference evidence="4" key="2">
    <citation type="submission" date="2016-06" db="EMBL/GenBank/DDBJ databases">
        <title>The genome of a short-lived fish provides insights into sex chromosome evolution and the genetic control of aging.</title>
        <authorList>
            <person name="Reichwald K."/>
            <person name="Felder M."/>
            <person name="Petzold A."/>
            <person name="Koch P."/>
            <person name="Groth M."/>
            <person name="Platzer M."/>
        </authorList>
    </citation>
    <scope>NUCLEOTIDE SEQUENCE</scope>
    <source>
        <tissue evidence="4">Brain</tissue>
    </source>
</reference>
<evidence type="ECO:0000256" key="1">
    <source>
        <dbReference type="PROSITE-ProRule" id="PRU00782"/>
    </source>
</evidence>
<gene>
    <name evidence="4" type="primary">MYO15AB</name>
</gene>
<feature type="domain" description="Myosin motor" evidence="3">
    <location>
        <begin position="1"/>
        <end position="70"/>
    </location>
</feature>
<dbReference type="PANTHER" id="PTHR22692">
    <property type="entry name" value="MYOSIN VII, XV"/>
    <property type="match status" value="1"/>
</dbReference>
<dbReference type="GO" id="GO:0005524">
    <property type="term" value="F:ATP binding"/>
    <property type="evidence" value="ECO:0007669"/>
    <property type="project" value="InterPro"/>
</dbReference>
<dbReference type="EMBL" id="HADZ01014341">
    <property type="protein sequence ID" value="SBP78282.1"/>
    <property type="molecule type" value="Transcribed_RNA"/>
</dbReference>
<keyword evidence="1" id="KW-0518">Myosin</keyword>
<dbReference type="GO" id="GO:0003774">
    <property type="term" value="F:cytoskeletal motor activity"/>
    <property type="evidence" value="ECO:0007669"/>
    <property type="project" value="InterPro"/>
</dbReference>
<dbReference type="PANTHER" id="PTHR22692:SF26">
    <property type="entry name" value="SH3 DOMAIN-CONTAINING PROTEIN"/>
    <property type="match status" value="1"/>
</dbReference>
<dbReference type="InterPro" id="IPR001609">
    <property type="entry name" value="Myosin_head_motor_dom-like"/>
</dbReference>
<reference evidence="4" key="1">
    <citation type="submission" date="2016-05" db="EMBL/GenBank/DDBJ databases">
        <authorList>
            <person name="Lavstsen T."/>
            <person name="Jespersen J.S."/>
        </authorList>
    </citation>
    <scope>NUCLEOTIDE SEQUENCE</scope>
    <source>
        <tissue evidence="4">Brain</tissue>
    </source>
</reference>
<evidence type="ECO:0000313" key="4">
    <source>
        <dbReference type="EMBL" id="SBP78282.1"/>
    </source>
</evidence>
<evidence type="ECO:0000256" key="2">
    <source>
        <dbReference type="SAM" id="MobiDB-lite"/>
    </source>
</evidence>
<name>A0A1A8CEM5_NOTKA</name>
<feature type="non-terminal residue" evidence="4">
    <location>
        <position position="1"/>
    </location>
</feature>
<keyword evidence="1" id="KW-0505">Motor protein</keyword>
<dbReference type="PROSITE" id="PS51456">
    <property type="entry name" value="MYOSIN_MOTOR"/>
    <property type="match status" value="1"/>
</dbReference>
<evidence type="ECO:0000259" key="3">
    <source>
        <dbReference type="PROSITE" id="PS51456"/>
    </source>
</evidence>
<comment type="caution">
    <text evidence="1">Lacks conserved residue(s) required for the propagation of feature annotation.</text>
</comment>
<protein>
    <submittedName>
        <fullName evidence="4">Myosin XVAb</fullName>
    </submittedName>
</protein>
<feature type="region of interest" description="Disordered" evidence="2">
    <location>
        <begin position="1"/>
        <end position="22"/>
    </location>
</feature>
<dbReference type="SUPFAM" id="SSF52540">
    <property type="entry name" value="P-loop containing nucleoside triphosphate hydrolases"/>
    <property type="match status" value="1"/>
</dbReference>
<dbReference type="GO" id="GO:0016459">
    <property type="term" value="C:myosin complex"/>
    <property type="evidence" value="ECO:0007669"/>
    <property type="project" value="UniProtKB-KW"/>
</dbReference>
<dbReference type="InterPro" id="IPR027417">
    <property type="entry name" value="P-loop_NTPase"/>
</dbReference>
<organism evidence="4">
    <name type="scientific">Nothobranchius kadleci</name>
    <name type="common">African annual killifish</name>
    <dbReference type="NCBI Taxonomy" id="1051664"/>
    <lineage>
        <taxon>Eukaryota</taxon>
        <taxon>Metazoa</taxon>
        <taxon>Chordata</taxon>
        <taxon>Craniata</taxon>
        <taxon>Vertebrata</taxon>
        <taxon>Euteleostomi</taxon>
        <taxon>Actinopterygii</taxon>
        <taxon>Neopterygii</taxon>
        <taxon>Teleostei</taxon>
        <taxon>Neoteleostei</taxon>
        <taxon>Acanthomorphata</taxon>
        <taxon>Ovalentaria</taxon>
        <taxon>Atherinomorphae</taxon>
        <taxon>Cyprinodontiformes</taxon>
        <taxon>Nothobranchiidae</taxon>
        <taxon>Nothobranchius</taxon>
    </lineage>
</organism>
<dbReference type="InterPro" id="IPR051567">
    <property type="entry name" value="Unconventional_Myosin_ATPase"/>
</dbReference>
<keyword evidence="1" id="KW-0009">Actin-binding</keyword>
<sequence length="70" mass="7978">QHSQRKVPEQPAGAAGQDGKEPGVFDLELVNTQLHYSGIMETIHIRKQGYPIRMPFHSFLTRYKALLCLE</sequence>
<dbReference type="GO" id="GO:0003779">
    <property type="term" value="F:actin binding"/>
    <property type="evidence" value="ECO:0007669"/>
    <property type="project" value="UniProtKB-KW"/>
</dbReference>
<feature type="non-terminal residue" evidence="4">
    <location>
        <position position="70"/>
    </location>
</feature>
<proteinExistence type="inferred from homology"/>